<comment type="caution">
    <text evidence="2">The sequence shown here is derived from an EMBL/GenBank/DDBJ whole genome shotgun (WGS) entry which is preliminary data.</text>
</comment>
<proteinExistence type="predicted"/>
<reference evidence="2 3" key="1">
    <citation type="journal article" date="2019" name="Int. J. Syst. Evol. Microbiol.">
        <title>The Global Catalogue of Microorganisms (GCM) 10K type strain sequencing project: providing services to taxonomists for standard genome sequencing and annotation.</title>
        <authorList>
            <consortium name="The Broad Institute Genomics Platform"/>
            <consortium name="The Broad Institute Genome Sequencing Center for Infectious Disease"/>
            <person name="Wu L."/>
            <person name="Ma J."/>
        </authorList>
    </citation>
    <scope>NUCLEOTIDE SEQUENCE [LARGE SCALE GENOMIC DNA]</scope>
    <source>
        <strain evidence="2 3">XZGYJ-43</strain>
    </source>
</reference>
<feature type="region of interest" description="Disordered" evidence="1">
    <location>
        <begin position="153"/>
        <end position="202"/>
    </location>
</feature>
<sequence>MDAYFSNSARSHAEELPPVVIENPPHYTMSTNDSDDSDRLEQYIRDEKGHLPSSESIVTLANWLYANEYFETNDRLIPTSDLKEILGDRLEYGVDTALDHLEEINVVTEVSRGGGQIILHERKNKAFFNPSNRDMIPFLEEEVSRFLEDLHEQERRRLESDDTSTDEAPSVADGGEPETSAEDADSETKGAEVDDDEDTDNVPTTLRAVAAAVLDVEVPVEDALTNPTDYIERIERFDGIVSAIIENDEVSREREYEPMGWRNTANKWVLTKTAKARKENESLAG</sequence>
<dbReference type="EMBL" id="JBHTAR010000004">
    <property type="protein sequence ID" value="MFC7198380.1"/>
    <property type="molecule type" value="Genomic_DNA"/>
</dbReference>
<evidence type="ECO:0000313" key="3">
    <source>
        <dbReference type="Proteomes" id="UP001596447"/>
    </source>
</evidence>
<feature type="compositionally biased region" description="Acidic residues" evidence="1">
    <location>
        <begin position="175"/>
        <end position="185"/>
    </location>
</feature>
<protein>
    <submittedName>
        <fullName evidence="2">Uncharacterized protein</fullName>
    </submittedName>
</protein>
<dbReference type="RefSeq" id="WP_382216126.1">
    <property type="nucleotide sequence ID" value="NZ_JBHTAR010000004.1"/>
</dbReference>
<gene>
    <name evidence="2" type="ORF">ACFQJ9_02720</name>
</gene>
<dbReference type="AlphaFoldDB" id="A0ABD5YWZ3"/>
<dbReference type="Proteomes" id="UP001596447">
    <property type="component" value="Unassembled WGS sequence"/>
</dbReference>
<keyword evidence="3" id="KW-1185">Reference proteome</keyword>
<accession>A0ABD5YWZ3</accession>
<organism evidence="2 3">
    <name type="scientific">Halospeciosus flavus</name>
    <dbReference type="NCBI Taxonomy" id="3032283"/>
    <lineage>
        <taxon>Archaea</taxon>
        <taxon>Methanobacteriati</taxon>
        <taxon>Methanobacteriota</taxon>
        <taxon>Stenosarchaea group</taxon>
        <taxon>Halobacteria</taxon>
        <taxon>Halobacteriales</taxon>
        <taxon>Halobacteriaceae</taxon>
        <taxon>Halospeciosus</taxon>
    </lineage>
</organism>
<evidence type="ECO:0000313" key="2">
    <source>
        <dbReference type="EMBL" id="MFC7198380.1"/>
    </source>
</evidence>
<evidence type="ECO:0000256" key="1">
    <source>
        <dbReference type="SAM" id="MobiDB-lite"/>
    </source>
</evidence>
<name>A0ABD5YWZ3_9EURY</name>